<dbReference type="GO" id="GO:0016887">
    <property type="term" value="F:ATP hydrolysis activity"/>
    <property type="evidence" value="ECO:0007669"/>
    <property type="project" value="TreeGrafter"/>
</dbReference>
<dbReference type="Pfam" id="PF00225">
    <property type="entry name" value="Kinesin"/>
    <property type="match status" value="1"/>
</dbReference>
<dbReference type="OrthoDB" id="123929at2759"/>
<dbReference type="EMBL" id="CAMXCT020002561">
    <property type="protein sequence ID" value="CAL1152336.1"/>
    <property type="molecule type" value="Genomic_DNA"/>
</dbReference>
<dbReference type="SUPFAM" id="SSF52540">
    <property type="entry name" value="P-loop containing nucleoside triphosphate hydrolases"/>
    <property type="match status" value="1"/>
</dbReference>
<dbReference type="SMART" id="SM00129">
    <property type="entry name" value="KISc"/>
    <property type="match status" value="1"/>
</dbReference>
<comment type="similarity">
    <text evidence="1">Belongs to the TRAFAC class myosin-kinesin ATPase superfamily. Kinesin family.</text>
</comment>
<accession>A0A9P1G480</accession>
<dbReference type="PROSITE" id="PS50067">
    <property type="entry name" value="KINESIN_MOTOR_2"/>
    <property type="match status" value="1"/>
</dbReference>
<feature type="binding site" evidence="1">
    <location>
        <begin position="118"/>
        <end position="125"/>
    </location>
    <ligand>
        <name>ATP</name>
        <dbReference type="ChEBI" id="CHEBI:30616"/>
    </ligand>
</feature>
<feature type="domain" description="Kinesin motor" evidence="2">
    <location>
        <begin position="36"/>
        <end position="279"/>
    </location>
</feature>
<evidence type="ECO:0000256" key="1">
    <source>
        <dbReference type="PROSITE-ProRule" id="PRU00283"/>
    </source>
</evidence>
<reference evidence="4 5" key="2">
    <citation type="submission" date="2024-05" db="EMBL/GenBank/DDBJ databases">
        <authorList>
            <person name="Chen Y."/>
            <person name="Shah S."/>
            <person name="Dougan E. K."/>
            <person name="Thang M."/>
            <person name="Chan C."/>
        </authorList>
    </citation>
    <scope>NUCLEOTIDE SEQUENCE [LARGE SCALE GENOMIC DNA]</scope>
</reference>
<dbReference type="AlphaFoldDB" id="A0A9P1G480"/>
<keyword evidence="5" id="KW-1185">Reference proteome</keyword>
<dbReference type="GO" id="GO:0005871">
    <property type="term" value="C:kinesin complex"/>
    <property type="evidence" value="ECO:0007669"/>
    <property type="project" value="TreeGrafter"/>
</dbReference>
<name>A0A9P1G480_9DINO</name>
<comment type="caution">
    <text evidence="3">The sequence shown here is derived from an EMBL/GenBank/DDBJ whole genome shotgun (WGS) entry which is preliminary data.</text>
</comment>
<evidence type="ECO:0000313" key="4">
    <source>
        <dbReference type="EMBL" id="CAL4786273.1"/>
    </source>
</evidence>
<evidence type="ECO:0000313" key="5">
    <source>
        <dbReference type="Proteomes" id="UP001152797"/>
    </source>
</evidence>
<dbReference type="Gene3D" id="3.40.850.10">
    <property type="entry name" value="Kinesin motor domain"/>
    <property type="match status" value="1"/>
</dbReference>
<organism evidence="3">
    <name type="scientific">Cladocopium goreaui</name>
    <dbReference type="NCBI Taxonomy" id="2562237"/>
    <lineage>
        <taxon>Eukaryota</taxon>
        <taxon>Sar</taxon>
        <taxon>Alveolata</taxon>
        <taxon>Dinophyceae</taxon>
        <taxon>Suessiales</taxon>
        <taxon>Symbiodiniaceae</taxon>
        <taxon>Cladocopium</taxon>
    </lineage>
</organism>
<dbReference type="GO" id="GO:0008017">
    <property type="term" value="F:microtubule binding"/>
    <property type="evidence" value="ECO:0007669"/>
    <property type="project" value="InterPro"/>
</dbReference>
<evidence type="ECO:0000259" key="2">
    <source>
        <dbReference type="PROSITE" id="PS50067"/>
    </source>
</evidence>
<dbReference type="InterPro" id="IPR036961">
    <property type="entry name" value="Kinesin_motor_dom_sf"/>
</dbReference>
<keyword evidence="1" id="KW-0067">ATP-binding</keyword>
<dbReference type="InterPro" id="IPR027640">
    <property type="entry name" value="Kinesin-like_fam"/>
</dbReference>
<protein>
    <submittedName>
        <fullName evidence="4">Kinesin motor domain-containing protein</fullName>
    </submittedName>
</protein>
<keyword evidence="1" id="KW-0547">Nucleotide-binding</keyword>
<dbReference type="Proteomes" id="UP001152797">
    <property type="component" value="Unassembled WGS sequence"/>
</dbReference>
<dbReference type="InterPro" id="IPR001752">
    <property type="entry name" value="Kinesin_motor_dom"/>
</dbReference>
<evidence type="ECO:0000313" key="3">
    <source>
        <dbReference type="EMBL" id="CAI3998961.1"/>
    </source>
</evidence>
<dbReference type="PANTHER" id="PTHR24115">
    <property type="entry name" value="KINESIN-RELATED"/>
    <property type="match status" value="1"/>
</dbReference>
<dbReference type="GO" id="GO:0007018">
    <property type="term" value="P:microtubule-based movement"/>
    <property type="evidence" value="ECO:0007669"/>
    <property type="project" value="InterPro"/>
</dbReference>
<dbReference type="GO" id="GO:0003777">
    <property type="term" value="F:microtubule motor activity"/>
    <property type="evidence" value="ECO:0007669"/>
    <property type="project" value="InterPro"/>
</dbReference>
<sequence length="279" mass="29841">VSGLPWHVICPLTRHGFRHRGTLMTGHTAAAGSRSAPVAAVRIRPWLPNEDADAIETVAVAAQQVAVEIRAQGQSCLYPSHFVFSPKHPQASVYKELVTNIIGEAIASGRGGAIVACGPAGSGKSHTLLGYGSDPGLIPHATLDIFCSVSSGGGKLKVWCSYFEVDHELTDLLAPLPDPKLEETGLGEVPLEVVELRGSGVHVCGLAECYVESIAEVQQLVDYGHQRRAAMEKLCGAGNSQAPAVVEAWFSWVDVPFPSPMVFPLQKGRTRVRYKMVWG</sequence>
<gene>
    <name evidence="3" type="ORF">C1SCF055_LOCUS25217</name>
</gene>
<feature type="non-terminal residue" evidence="3">
    <location>
        <position position="279"/>
    </location>
</feature>
<dbReference type="EMBL" id="CAMXCT010002561">
    <property type="protein sequence ID" value="CAI3998961.1"/>
    <property type="molecule type" value="Genomic_DNA"/>
</dbReference>
<dbReference type="EMBL" id="CAMXCT030002561">
    <property type="protein sequence ID" value="CAL4786273.1"/>
    <property type="molecule type" value="Genomic_DNA"/>
</dbReference>
<dbReference type="GO" id="GO:0005524">
    <property type="term" value="F:ATP binding"/>
    <property type="evidence" value="ECO:0007669"/>
    <property type="project" value="UniProtKB-UniRule"/>
</dbReference>
<proteinExistence type="inferred from homology"/>
<dbReference type="GO" id="GO:0005874">
    <property type="term" value="C:microtubule"/>
    <property type="evidence" value="ECO:0007669"/>
    <property type="project" value="TreeGrafter"/>
</dbReference>
<keyword evidence="1" id="KW-0505">Motor protein</keyword>
<reference evidence="3" key="1">
    <citation type="submission" date="2022-10" db="EMBL/GenBank/DDBJ databases">
        <authorList>
            <person name="Chen Y."/>
            <person name="Dougan E. K."/>
            <person name="Chan C."/>
            <person name="Rhodes N."/>
            <person name="Thang M."/>
        </authorList>
    </citation>
    <scope>NUCLEOTIDE SEQUENCE</scope>
</reference>
<dbReference type="InterPro" id="IPR027417">
    <property type="entry name" value="P-loop_NTPase"/>
</dbReference>